<dbReference type="EMBL" id="JACXVP010000012">
    <property type="protein sequence ID" value="KAG5569788.1"/>
    <property type="molecule type" value="Genomic_DNA"/>
</dbReference>
<dbReference type="AlphaFoldDB" id="A0A9J5W3C1"/>
<dbReference type="SMART" id="SM00597">
    <property type="entry name" value="ZnF_TTF"/>
    <property type="match status" value="1"/>
</dbReference>
<evidence type="ECO:0000313" key="3">
    <source>
        <dbReference type="EMBL" id="KAG5569788.1"/>
    </source>
</evidence>
<evidence type="ECO:0000256" key="1">
    <source>
        <dbReference type="SAM" id="MobiDB-lite"/>
    </source>
</evidence>
<protein>
    <recommendedName>
        <fullName evidence="2">TTF-type domain-containing protein</fullName>
    </recommendedName>
</protein>
<dbReference type="Pfam" id="PF14291">
    <property type="entry name" value="DUF4371"/>
    <property type="match status" value="1"/>
</dbReference>
<evidence type="ECO:0000259" key="2">
    <source>
        <dbReference type="SMART" id="SM00597"/>
    </source>
</evidence>
<feature type="domain" description="TTF-type" evidence="2">
    <location>
        <begin position="132"/>
        <end position="226"/>
    </location>
</feature>
<feature type="region of interest" description="Disordered" evidence="1">
    <location>
        <begin position="58"/>
        <end position="86"/>
    </location>
</feature>
<dbReference type="OrthoDB" id="1300361at2759"/>
<dbReference type="Proteomes" id="UP000824120">
    <property type="component" value="Chromosome 12"/>
</dbReference>
<dbReference type="PANTHER" id="PTHR45749">
    <property type="match status" value="1"/>
</dbReference>
<dbReference type="InterPro" id="IPR025398">
    <property type="entry name" value="DUF4371"/>
</dbReference>
<gene>
    <name evidence="3" type="ORF">H5410_059554</name>
</gene>
<comment type="caution">
    <text evidence="3">The sequence shown here is derived from an EMBL/GenBank/DDBJ whole genome shotgun (WGS) entry which is preliminary data.</text>
</comment>
<feature type="compositionally biased region" description="Polar residues" evidence="1">
    <location>
        <begin position="75"/>
        <end position="86"/>
    </location>
</feature>
<dbReference type="InterPro" id="IPR006580">
    <property type="entry name" value="Znf_TTF"/>
</dbReference>
<name>A0A9J5W3C1_SOLCO</name>
<accession>A0A9J5W3C1</accession>
<reference evidence="3 4" key="1">
    <citation type="submission" date="2020-09" db="EMBL/GenBank/DDBJ databases">
        <title>De no assembly of potato wild relative species, Solanum commersonii.</title>
        <authorList>
            <person name="Cho K."/>
        </authorList>
    </citation>
    <scope>NUCLEOTIDE SEQUENCE [LARGE SCALE GENOMIC DNA]</scope>
    <source>
        <strain evidence="3">LZ3.2</strain>
        <tissue evidence="3">Leaf</tissue>
    </source>
</reference>
<evidence type="ECO:0000313" key="4">
    <source>
        <dbReference type="Proteomes" id="UP000824120"/>
    </source>
</evidence>
<sequence>MAAPFKVKLDARGSIPTCSISDYLKWRLKAKIKRVDCLSFLQVNGEVLFKVSNSSSIAQNQPNGEENANHLEVPSHSSQEFDSSSLKVDPGERTQILEFHPNHCDAIRRAYLQKKPCQPLLREFPQTNIFGDVRRFNHKWFDEFPNWLEYSISKDATFCLYCYLFKQNNNLQGGGETFSSVGFRSWYKKASLQTHVGGHTSIHNQSKRKCEDLMRQQQSIHASFEKQFNQDKHGYQIRLAASIDVERLLVKQGLAFRDHDESKLSLNRGNFLEILSFYAQKCDEVRKFVLENAPQNDQMTCPKIQKDIVIACKIETIKGIIKKLNGDYFSLLVDESFDVSRKEQMAVVLRYVDRRGFVMERLLDIVHVKNTNVLSLKEAIVNLLSQHSLSLSYVRGQCYDGASNMQGDINGLKMLIKKESRSVYSIHCFAHQLQLTLVGVAKRCLQVGELVHLVSNMFNVLAASYKRMDGYRES</sequence>
<keyword evidence="4" id="KW-1185">Reference proteome</keyword>
<dbReference type="PANTHER" id="PTHR45749:SF34">
    <property type="entry name" value="ZINC FINGER MYM-TYPE PROTEIN 1-LIKE"/>
    <property type="match status" value="1"/>
</dbReference>
<organism evidence="3 4">
    <name type="scientific">Solanum commersonii</name>
    <name type="common">Commerson's wild potato</name>
    <name type="synonym">Commerson's nightshade</name>
    <dbReference type="NCBI Taxonomy" id="4109"/>
    <lineage>
        <taxon>Eukaryota</taxon>
        <taxon>Viridiplantae</taxon>
        <taxon>Streptophyta</taxon>
        <taxon>Embryophyta</taxon>
        <taxon>Tracheophyta</taxon>
        <taxon>Spermatophyta</taxon>
        <taxon>Magnoliopsida</taxon>
        <taxon>eudicotyledons</taxon>
        <taxon>Gunneridae</taxon>
        <taxon>Pentapetalae</taxon>
        <taxon>asterids</taxon>
        <taxon>lamiids</taxon>
        <taxon>Solanales</taxon>
        <taxon>Solanaceae</taxon>
        <taxon>Solanoideae</taxon>
        <taxon>Solaneae</taxon>
        <taxon>Solanum</taxon>
    </lineage>
</organism>
<proteinExistence type="predicted"/>